<organism evidence="1 2">
    <name type="scientific">Pseudoalteromonas obscura</name>
    <dbReference type="NCBI Taxonomy" id="3048491"/>
    <lineage>
        <taxon>Bacteria</taxon>
        <taxon>Pseudomonadati</taxon>
        <taxon>Pseudomonadota</taxon>
        <taxon>Gammaproteobacteria</taxon>
        <taxon>Alteromonadales</taxon>
        <taxon>Pseudoalteromonadaceae</taxon>
        <taxon>Pseudoalteromonas</taxon>
    </lineage>
</organism>
<comment type="caution">
    <text evidence="1">The sequence shown here is derived from an EMBL/GenBank/DDBJ whole genome shotgun (WGS) entry which is preliminary data.</text>
</comment>
<name>A0ABT7EPJ1_9GAMM</name>
<accession>A0ABT7EPJ1</accession>
<keyword evidence="2" id="KW-1185">Reference proteome</keyword>
<evidence type="ECO:0008006" key="3">
    <source>
        <dbReference type="Google" id="ProtNLM"/>
    </source>
</evidence>
<evidence type="ECO:0000313" key="1">
    <source>
        <dbReference type="EMBL" id="MDK2596976.1"/>
    </source>
</evidence>
<sequence>MKLTQDELKLLHEVVESHKISEDELIDSNESLPASEVKRRLYQLWLVEPLALYLAHNQYAAIKALNIQSVLQGDLEDENAVKNQKVTTLLALINKLPEIIDTGKCPRNWRFFPSPTITLALTYPKIVCPIQSLSLSGACIASFPLSGSEHLQHFTNKHAYLELADNLHIHVFLERAIARDEHYIALQFNQHTRDNPMLKLLVISHFLQSQI</sequence>
<dbReference type="RefSeq" id="WP_284138070.1">
    <property type="nucleotide sequence ID" value="NZ_JASJUT010000008.1"/>
</dbReference>
<evidence type="ECO:0000313" key="2">
    <source>
        <dbReference type="Proteomes" id="UP001231915"/>
    </source>
</evidence>
<reference evidence="1 2" key="1">
    <citation type="submission" date="2023-05" db="EMBL/GenBank/DDBJ databases">
        <title>Pseudoalteromonas ardens sp. nov., Pseudoalteromonas obscura sp. nov., and Pseudoalteromonas umbrosa sp. nov., isolated from the coral Montipora capitata.</title>
        <authorList>
            <person name="Thomas E.M."/>
            <person name="Smith E.M."/>
            <person name="Papke E."/>
            <person name="Shlafstein M.D."/>
            <person name="Oline D.K."/>
            <person name="Videau P."/>
            <person name="Saw J.H."/>
            <person name="Strangman W.K."/>
            <person name="Ushijima B."/>
        </authorList>
    </citation>
    <scope>NUCLEOTIDE SEQUENCE [LARGE SCALE GENOMIC DNA]</scope>
    <source>
        <strain evidence="1 2">P94</strain>
    </source>
</reference>
<dbReference type="Proteomes" id="UP001231915">
    <property type="component" value="Unassembled WGS sequence"/>
</dbReference>
<gene>
    <name evidence="1" type="ORF">QNM18_18140</name>
</gene>
<protein>
    <recommendedName>
        <fullName evidence="3">PilZ domain-containing protein</fullName>
    </recommendedName>
</protein>
<dbReference type="EMBL" id="JASJUT010000008">
    <property type="protein sequence ID" value="MDK2596976.1"/>
    <property type="molecule type" value="Genomic_DNA"/>
</dbReference>
<proteinExistence type="predicted"/>